<dbReference type="InterPro" id="IPR004088">
    <property type="entry name" value="KH_dom_type_1"/>
</dbReference>
<comment type="caution">
    <text evidence="5">The sequence shown here is derived from an EMBL/GenBank/DDBJ whole genome shotgun (WGS) entry which is preliminary data.</text>
</comment>
<feature type="domain" description="K Homology" evidence="4">
    <location>
        <begin position="319"/>
        <end position="395"/>
    </location>
</feature>
<dbReference type="PROSITE" id="PS50084">
    <property type="entry name" value="KH_TYPE_1"/>
    <property type="match status" value="5"/>
</dbReference>
<dbReference type="InterPro" id="IPR004087">
    <property type="entry name" value="KH_dom"/>
</dbReference>
<evidence type="ECO:0000313" key="8">
    <source>
        <dbReference type="Proteomes" id="UP000583929"/>
    </source>
</evidence>
<sequence length="633" mass="69009">MEYLNFSKRPSSPLEPGTYTAQESARYPHHHARGRACNCKDIEGKIPRRALTRSGRSRPRRRSPEGFKVLPGQVALRLFCPQSMIGGLIGSSGAVVSQLRRETDTKIHCENSAPGSDERVVLVIGSRLPNKRIVLSTEECDVSSAQDAMLRVLERIWTLEVENEGVTTSASASMRVVSCRLLAEKSQIGAVMGKGGTNITRMRKETSANIRIASARQEGLDKVIQIIGTVLAVKKAFIAVSSCIQDQSTLESEVAFLNRSTECSSRGMFHDSETNAEIFPNLSSLLPQTSVNINTASVDYSKADSDGVSNKYGTKNTHQEVMFRLICSNDTAGSVIGRKGSIVKALENETGAGIRFANPKNSSGERVITISAFEDMESEYSPAQNAVILVFARIVEGDIEKGFLLDFSNGTTVTAKLLVATDLVACLSENESKVIKEIEEASGADIRIQDGTLQNQVVQVQITGEYITVQSALFQVTSTLRNHLMHREVLNGMGARSSFATDEALLTSLRNRVVLSRSPGAFQPKLPQNMKTEYGNYNTDARDAFKRYEVNLEVGSGNKLAVVTNTILEIVVSRHAFNSIYGKDGCNLNRLKEISGAKVEVHDPRPGESEGKVVISGTPDQTLRAQSLLQAFI</sequence>
<dbReference type="EMBL" id="JAATIP010000295">
    <property type="protein sequence ID" value="KAF4353453.1"/>
    <property type="molecule type" value="Genomic_DNA"/>
</dbReference>
<dbReference type="Proteomes" id="UP000583929">
    <property type="component" value="Unassembled WGS sequence"/>
</dbReference>
<evidence type="ECO:0000259" key="4">
    <source>
        <dbReference type="SMART" id="SM00322"/>
    </source>
</evidence>
<feature type="domain" description="K Homology" evidence="4">
    <location>
        <begin position="411"/>
        <end position="481"/>
    </location>
</feature>
<dbReference type="Gene3D" id="3.30.1370.10">
    <property type="entry name" value="K Homology domain, type 1"/>
    <property type="match status" value="3"/>
</dbReference>
<evidence type="ECO:0000313" key="7">
    <source>
        <dbReference type="Proteomes" id="UP000525078"/>
    </source>
</evidence>
<feature type="region of interest" description="Disordered" evidence="3">
    <location>
        <begin position="1"/>
        <end position="32"/>
    </location>
</feature>
<organism evidence="5 7">
    <name type="scientific">Cannabis sativa</name>
    <name type="common">Hemp</name>
    <name type="synonym">Marijuana</name>
    <dbReference type="NCBI Taxonomy" id="3483"/>
    <lineage>
        <taxon>Eukaryota</taxon>
        <taxon>Viridiplantae</taxon>
        <taxon>Streptophyta</taxon>
        <taxon>Embryophyta</taxon>
        <taxon>Tracheophyta</taxon>
        <taxon>Spermatophyta</taxon>
        <taxon>Magnoliopsida</taxon>
        <taxon>eudicotyledons</taxon>
        <taxon>Gunneridae</taxon>
        <taxon>Pentapetalae</taxon>
        <taxon>rosids</taxon>
        <taxon>fabids</taxon>
        <taxon>Rosales</taxon>
        <taxon>Cannabaceae</taxon>
        <taxon>Cannabis</taxon>
    </lineage>
</organism>
<evidence type="ECO:0000313" key="6">
    <source>
        <dbReference type="EMBL" id="KAF4402165.1"/>
    </source>
</evidence>
<reference evidence="7 8" key="1">
    <citation type="journal article" date="2020" name="bioRxiv">
        <title>Sequence and annotation of 42 cannabis genomes reveals extensive copy number variation in cannabinoid synthesis and pathogen resistance genes.</title>
        <authorList>
            <person name="Mckernan K.J."/>
            <person name="Helbert Y."/>
            <person name="Kane L.T."/>
            <person name="Ebling H."/>
            <person name="Zhang L."/>
            <person name="Liu B."/>
            <person name="Eaton Z."/>
            <person name="Mclaughlin S."/>
            <person name="Kingan S."/>
            <person name="Baybayan P."/>
            <person name="Concepcion G."/>
            <person name="Jordan M."/>
            <person name="Riva A."/>
            <person name="Barbazuk W."/>
            <person name="Harkins T."/>
        </authorList>
    </citation>
    <scope>NUCLEOTIDE SEQUENCE [LARGE SCALE GENOMIC DNA]</scope>
    <source>
        <strain evidence="7 8">cv. Jamaican Lion 4</strain>
        <strain evidence="6">Father</strain>
        <strain evidence="5">Mother</strain>
        <tissue evidence="5">Leaf</tissue>
    </source>
</reference>
<feature type="domain" description="K Homology" evidence="4">
    <location>
        <begin position="564"/>
        <end position="633"/>
    </location>
</feature>
<dbReference type="GO" id="GO:0003723">
    <property type="term" value="F:RNA binding"/>
    <property type="evidence" value="ECO:0007669"/>
    <property type="project" value="UniProtKB-UniRule"/>
</dbReference>
<gene>
    <name evidence="5" type="ORF">F8388_005055</name>
    <name evidence="6" type="ORF">G4B88_017677</name>
</gene>
<dbReference type="PANTHER" id="PTHR10288">
    <property type="entry name" value="KH DOMAIN CONTAINING RNA BINDING PROTEIN"/>
    <property type="match status" value="1"/>
</dbReference>
<proteinExistence type="predicted"/>
<evidence type="ECO:0000256" key="2">
    <source>
        <dbReference type="PROSITE-ProRule" id="PRU00117"/>
    </source>
</evidence>
<evidence type="ECO:0000313" key="5">
    <source>
        <dbReference type="EMBL" id="KAF4353453.1"/>
    </source>
</evidence>
<dbReference type="Proteomes" id="UP000525078">
    <property type="component" value="Unassembled WGS sequence"/>
</dbReference>
<dbReference type="SMART" id="SM00322">
    <property type="entry name" value="KH"/>
    <property type="match status" value="5"/>
</dbReference>
<dbReference type="EMBL" id="JAATIQ010000009">
    <property type="protein sequence ID" value="KAF4402165.1"/>
    <property type="molecule type" value="Genomic_DNA"/>
</dbReference>
<dbReference type="Pfam" id="PF00013">
    <property type="entry name" value="KH_1"/>
    <property type="match status" value="4"/>
</dbReference>
<keyword evidence="1" id="KW-0677">Repeat</keyword>
<name>A0A7J6E4U8_CANSA</name>
<accession>A0A7J6E4U8</accession>
<dbReference type="CDD" id="cd22459">
    <property type="entry name" value="KH-I_PEPPER_rpt1_like"/>
    <property type="match status" value="1"/>
</dbReference>
<dbReference type="SUPFAM" id="SSF54791">
    <property type="entry name" value="Eukaryotic type KH-domain (KH-domain type I)"/>
    <property type="match status" value="5"/>
</dbReference>
<protein>
    <recommendedName>
        <fullName evidence="4">K Homology domain-containing protein</fullName>
    </recommendedName>
</protein>
<dbReference type="InterPro" id="IPR036612">
    <property type="entry name" value="KH_dom_type_1_sf"/>
</dbReference>
<dbReference type="Gene3D" id="3.30.310.210">
    <property type="match status" value="1"/>
</dbReference>
<dbReference type="AlphaFoldDB" id="A0A7J6E4U8"/>
<feature type="domain" description="K Homology" evidence="4">
    <location>
        <begin position="72"/>
        <end position="154"/>
    </location>
</feature>
<feature type="domain" description="K Homology" evidence="4">
    <location>
        <begin position="175"/>
        <end position="245"/>
    </location>
</feature>
<keyword evidence="8" id="KW-1185">Reference proteome</keyword>
<keyword evidence="2" id="KW-0694">RNA-binding</keyword>
<evidence type="ECO:0000256" key="1">
    <source>
        <dbReference type="ARBA" id="ARBA00022737"/>
    </source>
</evidence>
<evidence type="ECO:0000256" key="3">
    <source>
        <dbReference type="SAM" id="MobiDB-lite"/>
    </source>
</evidence>